<organism evidence="1 2">
    <name type="scientific">Solanum verrucosum</name>
    <dbReference type="NCBI Taxonomy" id="315347"/>
    <lineage>
        <taxon>Eukaryota</taxon>
        <taxon>Viridiplantae</taxon>
        <taxon>Streptophyta</taxon>
        <taxon>Embryophyta</taxon>
        <taxon>Tracheophyta</taxon>
        <taxon>Spermatophyta</taxon>
        <taxon>Magnoliopsida</taxon>
        <taxon>eudicotyledons</taxon>
        <taxon>Gunneridae</taxon>
        <taxon>Pentapetalae</taxon>
        <taxon>asterids</taxon>
        <taxon>lamiids</taxon>
        <taxon>Solanales</taxon>
        <taxon>Solanaceae</taxon>
        <taxon>Solanoideae</taxon>
        <taxon>Solaneae</taxon>
        <taxon>Solanum</taxon>
    </lineage>
</organism>
<dbReference type="AlphaFoldDB" id="A0AAF0U5Y0"/>
<protein>
    <submittedName>
        <fullName evidence="1">Uncharacterized protein</fullName>
    </submittedName>
</protein>
<dbReference type="EMBL" id="CP133618">
    <property type="protein sequence ID" value="WMV39749.1"/>
    <property type="molecule type" value="Genomic_DNA"/>
</dbReference>
<reference evidence="1" key="1">
    <citation type="submission" date="2023-08" db="EMBL/GenBank/DDBJ databases">
        <title>A de novo genome assembly of Solanum verrucosum Schlechtendal, a Mexican diploid species geographically isolated from the other diploid A-genome species in potato relatives.</title>
        <authorList>
            <person name="Hosaka K."/>
        </authorList>
    </citation>
    <scope>NUCLEOTIDE SEQUENCE</scope>
    <source>
        <tissue evidence="1">Young leaves</tissue>
    </source>
</reference>
<keyword evidence="2" id="KW-1185">Reference proteome</keyword>
<accession>A0AAF0U5Y0</accession>
<proteinExistence type="predicted"/>
<evidence type="ECO:0000313" key="1">
    <source>
        <dbReference type="EMBL" id="WMV39749.1"/>
    </source>
</evidence>
<name>A0AAF0U5Y0_SOLVR</name>
<evidence type="ECO:0000313" key="2">
    <source>
        <dbReference type="Proteomes" id="UP001234989"/>
    </source>
</evidence>
<sequence length="58" mass="6648">MMKRNKREEIREEREKLGLKWGRKSLVGGSASTSTTLKRLHALKRREIMFGSTSTNGV</sequence>
<gene>
    <name evidence="1" type="ORF">MTR67_033134</name>
</gene>
<dbReference type="Proteomes" id="UP001234989">
    <property type="component" value="Chromosome 7"/>
</dbReference>